<organism evidence="2 3">
    <name type="scientific">Didymella exigua CBS 183.55</name>
    <dbReference type="NCBI Taxonomy" id="1150837"/>
    <lineage>
        <taxon>Eukaryota</taxon>
        <taxon>Fungi</taxon>
        <taxon>Dikarya</taxon>
        <taxon>Ascomycota</taxon>
        <taxon>Pezizomycotina</taxon>
        <taxon>Dothideomycetes</taxon>
        <taxon>Pleosporomycetidae</taxon>
        <taxon>Pleosporales</taxon>
        <taxon>Pleosporineae</taxon>
        <taxon>Didymellaceae</taxon>
        <taxon>Didymella</taxon>
    </lineage>
</organism>
<reference evidence="2" key="1">
    <citation type="journal article" date="2020" name="Stud. Mycol.">
        <title>101 Dothideomycetes genomes: a test case for predicting lifestyles and emergence of pathogens.</title>
        <authorList>
            <person name="Haridas S."/>
            <person name="Albert R."/>
            <person name="Binder M."/>
            <person name="Bloem J."/>
            <person name="Labutti K."/>
            <person name="Salamov A."/>
            <person name="Andreopoulos B."/>
            <person name="Baker S."/>
            <person name="Barry K."/>
            <person name="Bills G."/>
            <person name="Bluhm B."/>
            <person name="Cannon C."/>
            <person name="Castanera R."/>
            <person name="Culley D."/>
            <person name="Daum C."/>
            <person name="Ezra D."/>
            <person name="Gonzalez J."/>
            <person name="Henrissat B."/>
            <person name="Kuo A."/>
            <person name="Liang C."/>
            <person name="Lipzen A."/>
            <person name="Lutzoni F."/>
            <person name="Magnuson J."/>
            <person name="Mondo S."/>
            <person name="Nolan M."/>
            <person name="Ohm R."/>
            <person name="Pangilinan J."/>
            <person name="Park H.-J."/>
            <person name="Ramirez L."/>
            <person name="Alfaro M."/>
            <person name="Sun H."/>
            <person name="Tritt A."/>
            <person name="Yoshinaga Y."/>
            <person name="Zwiers L.-H."/>
            <person name="Turgeon B."/>
            <person name="Goodwin S."/>
            <person name="Spatafora J."/>
            <person name="Crous P."/>
            <person name="Grigoriev I."/>
        </authorList>
    </citation>
    <scope>NUCLEOTIDE SEQUENCE</scope>
    <source>
        <strain evidence="2">CBS 183.55</strain>
    </source>
</reference>
<evidence type="ECO:0000313" key="2">
    <source>
        <dbReference type="EMBL" id="KAF1929405.1"/>
    </source>
</evidence>
<dbReference type="AlphaFoldDB" id="A0A6A5RLV5"/>
<protein>
    <submittedName>
        <fullName evidence="2">Uncharacterized protein</fullName>
    </submittedName>
</protein>
<proteinExistence type="predicted"/>
<dbReference type="EMBL" id="ML978966">
    <property type="protein sequence ID" value="KAF1929405.1"/>
    <property type="molecule type" value="Genomic_DNA"/>
</dbReference>
<evidence type="ECO:0000256" key="1">
    <source>
        <dbReference type="SAM" id="MobiDB-lite"/>
    </source>
</evidence>
<feature type="region of interest" description="Disordered" evidence="1">
    <location>
        <begin position="127"/>
        <end position="150"/>
    </location>
</feature>
<name>A0A6A5RLV5_9PLEO</name>
<keyword evidence="3" id="KW-1185">Reference proteome</keyword>
<dbReference type="GeneID" id="54345090"/>
<accession>A0A6A5RLV5</accession>
<dbReference type="Proteomes" id="UP000800082">
    <property type="component" value="Unassembled WGS sequence"/>
</dbReference>
<gene>
    <name evidence="2" type="ORF">M421DRAFT_138328</name>
</gene>
<evidence type="ECO:0000313" key="3">
    <source>
        <dbReference type="Proteomes" id="UP000800082"/>
    </source>
</evidence>
<feature type="compositionally biased region" description="Polar residues" evidence="1">
    <location>
        <begin position="127"/>
        <end position="138"/>
    </location>
</feature>
<dbReference type="RefSeq" id="XP_033449653.1">
    <property type="nucleotide sequence ID" value="XM_033587444.1"/>
</dbReference>
<sequence length="150" mass="16726">MRMMVFWAVNERNVDGEVDASADAPGALYRRRRVCGNTGLRKPNKRTREKRGCNALPVFVLTAWAFSRPPVVSLTHALHRARRIPNRKALALLKSSLQIARQTLSPDLLVKHSPCRFHLCRTSECADTSSSDCAQGPSSPGLGRTRSNRF</sequence>